<dbReference type="ChiTaRS" id="METAP2">
    <property type="organism name" value="human"/>
</dbReference>
<protein>
    <submittedName>
        <fullName evidence="2">Alternative protein METAP2</fullName>
    </submittedName>
</protein>
<reference evidence="2" key="1">
    <citation type="submission" date="2012-10" db="EMBL/GenBank/DDBJ databases">
        <title>Direct identification of alternative open reading frame translation products in human.</title>
        <authorList>
            <person name="Vanderperre B."/>
            <person name="Lucier J.-F."/>
            <person name="Motard J."/>
            <person name="Tremblay G."/>
            <person name="Vanderperre S."/>
            <person name="Wisztorski M."/>
            <person name="Salzet M."/>
            <person name="Boisvert F.-M."/>
            <person name="Roucou X."/>
        </authorList>
    </citation>
    <scope>NUCLEOTIDE SEQUENCE</scope>
</reference>
<evidence type="ECO:0000313" key="2">
    <source>
        <dbReference type="EMBL" id="CCO13769.1"/>
    </source>
</evidence>
<name>L0R5B9_HUMAN</name>
<gene>
    <name evidence="2" type="primary">METAP2</name>
</gene>
<organism evidence="2">
    <name type="scientific">Homo sapiens</name>
    <name type="common">Human</name>
    <dbReference type="NCBI Taxonomy" id="9606"/>
    <lineage>
        <taxon>Eukaryota</taxon>
        <taxon>Metazoa</taxon>
        <taxon>Chordata</taxon>
        <taxon>Craniata</taxon>
        <taxon>Vertebrata</taxon>
        <taxon>Euteleostomi</taxon>
        <taxon>Mammalia</taxon>
        <taxon>Eutheria</taxon>
        <taxon>Euarchontoglires</taxon>
        <taxon>Primates</taxon>
        <taxon>Haplorrhini</taxon>
        <taxon>Catarrhini</taxon>
        <taxon>Hominidae</taxon>
        <taxon>Homo</taxon>
    </lineage>
</organism>
<feature type="region of interest" description="Disordered" evidence="1">
    <location>
        <begin position="1"/>
        <end position="30"/>
    </location>
</feature>
<sequence length="76" mass="9496">MKMMKMEMAMEMEQLERRRKRRRRREDQKFKQTLPQFQYVTCILMVYFPKDKNANTHPHKMGEQLLGELQVKKRKH</sequence>
<dbReference type="OrthoDB" id="7848262at2759"/>
<feature type="compositionally biased region" description="Low complexity" evidence="1">
    <location>
        <begin position="1"/>
        <end position="12"/>
    </location>
</feature>
<proteinExistence type="predicted"/>
<dbReference type="EMBL" id="HF548058">
    <property type="protein sequence ID" value="CCO13769.1"/>
    <property type="molecule type" value="Genomic_DNA"/>
</dbReference>
<feature type="region of interest" description="Disordered" evidence="1">
    <location>
        <begin position="53"/>
        <end position="76"/>
    </location>
</feature>
<accession>L0R5B9</accession>
<dbReference type="AlphaFoldDB" id="L0R5B9"/>
<evidence type="ECO:0000256" key="1">
    <source>
        <dbReference type="SAM" id="MobiDB-lite"/>
    </source>
</evidence>